<organism evidence="2">
    <name type="scientific">Rhodopseudomonas palustris (strain BisB18)</name>
    <dbReference type="NCBI Taxonomy" id="316056"/>
    <lineage>
        <taxon>Bacteria</taxon>
        <taxon>Pseudomonadati</taxon>
        <taxon>Pseudomonadota</taxon>
        <taxon>Alphaproteobacteria</taxon>
        <taxon>Hyphomicrobiales</taxon>
        <taxon>Nitrobacteraceae</taxon>
        <taxon>Rhodopseudomonas</taxon>
    </lineage>
</organism>
<dbReference type="AlphaFoldDB" id="Q20ZB0"/>
<dbReference type="KEGG" id="rpc:RPC_4000"/>
<dbReference type="STRING" id="316056.RPC_4000"/>
<evidence type="ECO:0000256" key="1">
    <source>
        <dbReference type="SAM" id="MobiDB-lite"/>
    </source>
</evidence>
<protein>
    <submittedName>
        <fullName evidence="2">Uncharacterized protein</fullName>
    </submittedName>
</protein>
<sequence>MPMPTHAAPEFASDQDRLDAAADAAIAACGGDLRSTIRALILANEYLEFELGQCNAAVSRGFARGRRGGSGESSGTAPGGAVR</sequence>
<gene>
    <name evidence="2" type="ordered locus">RPC_4000</name>
</gene>
<accession>Q20ZB0</accession>
<reference evidence="2" key="1">
    <citation type="submission" date="2006-03" db="EMBL/GenBank/DDBJ databases">
        <title>Complete sequence of Rhodopseudomonas palustris BisB18.</title>
        <authorList>
            <consortium name="US DOE Joint Genome Institute"/>
            <person name="Copeland A."/>
            <person name="Lucas S."/>
            <person name="Lapidus A."/>
            <person name="Barry K."/>
            <person name="Detter J.C."/>
            <person name="Glavina del Rio T."/>
            <person name="Hammon N."/>
            <person name="Israni S."/>
            <person name="Dalin E."/>
            <person name="Tice H."/>
            <person name="Pitluck S."/>
            <person name="Chain P."/>
            <person name="Malfatti S."/>
            <person name="Shin M."/>
            <person name="Vergez L."/>
            <person name="Schmutz J."/>
            <person name="Larimer F."/>
            <person name="Land M."/>
            <person name="Hauser L."/>
            <person name="Pelletier D.A."/>
            <person name="Kyrpides N."/>
            <person name="Anderson I."/>
            <person name="Oda Y."/>
            <person name="Harwood C.S."/>
            <person name="Richardson P."/>
        </authorList>
    </citation>
    <scope>NUCLEOTIDE SEQUENCE [LARGE SCALE GENOMIC DNA]</scope>
    <source>
        <strain evidence="2">BisB18</strain>
    </source>
</reference>
<dbReference type="EMBL" id="CP000301">
    <property type="protein sequence ID" value="ABD89526.1"/>
    <property type="molecule type" value="Genomic_DNA"/>
</dbReference>
<dbReference type="eggNOG" id="ENOG5033IGF">
    <property type="taxonomic scope" value="Bacteria"/>
</dbReference>
<name>Q20ZB0_RHOPB</name>
<proteinExistence type="predicted"/>
<evidence type="ECO:0000313" key="2">
    <source>
        <dbReference type="EMBL" id="ABD89526.1"/>
    </source>
</evidence>
<feature type="region of interest" description="Disordered" evidence="1">
    <location>
        <begin position="62"/>
        <end position="83"/>
    </location>
</feature>
<dbReference type="HOGENOM" id="CLU_187698_1_0_5"/>